<dbReference type="EMBL" id="UYWY01024856">
    <property type="protein sequence ID" value="VDM49167.1"/>
    <property type="molecule type" value="Genomic_DNA"/>
</dbReference>
<reference evidence="3" key="1">
    <citation type="submission" date="2016-06" db="UniProtKB">
        <authorList>
            <consortium name="WormBaseParasite"/>
        </authorList>
    </citation>
    <scope>IDENTIFICATION</scope>
</reference>
<evidence type="ECO:0000313" key="2">
    <source>
        <dbReference type="Proteomes" id="UP000050794"/>
    </source>
</evidence>
<dbReference type="WBParaSite" id="TCNE_0001784701-mRNA-1">
    <property type="protein sequence ID" value="TCNE_0001784701-mRNA-1"/>
    <property type="gene ID" value="TCNE_0001784701"/>
</dbReference>
<keyword evidence="2" id="KW-1185">Reference proteome</keyword>
<accession>A0A183VAS6</accession>
<dbReference type="Proteomes" id="UP000050794">
    <property type="component" value="Unassembled WGS sequence"/>
</dbReference>
<organism evidence="2 3">
    <name type="scientific">Toxocara canis</name>
    <name type="common">Canine roundworm</name>
    <dbReference type="NCBI Taxonomy" id="6265"/>
    <lineage>
        <taxon>Eukaryota</taxon>
        <taxon>Metazoa</taxon>
        <taxon>Ecdysozoa</taxon>
        <taxon>Nematoda</taxon>
        <taxon>Chromadorea</taxon>
        <taxon>Rhabditida</taxon>
        <taxon>Spirurina</taxon>
        <taxon>Ascaridomorpha</taxon>
        <taxon>Ascaridoidea</taxon>
        <taxon>Toxocaridae</taxon>
        <taxon>Toxocara</taxon>
    </lineage>
</organism>
<name>A0A183VAS6_TOXCA</name>
<reference evidence="1 2" key="2">
    <citation type="submission" date="2018-11" db="EMBL/GenBank/DDBJ databases">
        <authorList>
            <consortium name="Pathogen Informatics"/>
        </authorList>
    </citation>
    <scope>NUCLEOTIDE SEQUENCE [LARGE SCALE GENOMIC DNA]</scope>
</reference>
<evidence type="ECO:0000313" key="1">
    <source>
        <dbReference type="EMBL" id="VDM49167.1"/>
    </source>
</evidence>
<dbReference type="AlphaFoldDB" id="A0A183VAS6"/>
<evidence type="ECO:0000313" key="3">
    <source>
        <dbReference type="WBParaSite" id="TCNE_0001784701-mRNA-1"/>
    </source>
</evidence>
<proteinExistence type="predicted"/>
<sequence>MAPFERTTLQRVLLSASSGHLPSATSALVRDIFCCANIISAVQVEQFSGSWDFQRNRVRPPDGDVVWREAVVNVCWQLAEPEYADAAKWESRISKREEGRNDVSLRKIGDVSGYSSA</sequence>
<gene>
    <name evidence="1" type="ORF">TCNE_LOCUS17846</name>
</gene>
<protein>
    <submittedName>
        <fullName evidence="1 3">Uncharacterized protein</fullName>
    </submittedName>
</protein>